<dbReference type="InterPro" id="IPR051319">
    <property type="entry name" value="Oligoribo/pAp-PDE_c-di-AMP_PDE"/>
</dbReference>
<dbReference type="AlphaFoldDB" id="A0ABD4T7B4"/>
<dbReference type="Proteomes" id="UP000031561">
    <property type="component" value="Unassembled WGS sequence"/>
</dbReference>
<keyword evidence="4" id="KW-1185">Reference proteome</keyword>
<dbReference type="SUPFAM" id="SSF64182">
    <property type="entry name" value="DHH phosphoesterases"/>
    <property type="match status" value="1"/>
</dbReference>
<feature type="region of interest" description="Disordered" evidence="1">
    <location>
        <begin position="1"/>
        <end position="46"/>
    </location>
</feature>
<evidence type="ECO:0000259" key="2">
    <source>
        <dbReference type="Pfam" id="PF01368"/>
    </source>
</evidence>
<gene>
    <name evidence="3" type="ORF">QQ91_0016130</name>
</gene>
<dbReference type="EMBL" id="JTHE03000091">
    <property type="protein sequence ID" value="MCM1984350.1"/>
    <property type="molecule type" value="Genomic_DNA"/>
</dbReference>
<accession>A0ABD4T7B4</accession>
<protein>
    <submittedName>
        <fullName evidence="3">Bifunctional oligoribonuclease/PAP phosphatase NrnA</fullName>
    </submittedName>
</protein>
<evidence type="ECO:0000256" key="1">
    <source>
        <dbReference type="SAM" id="MobiDB-lite"/>
    </source>
</evidence>
<feature type="domain" description="DDH" evidence="2">
    <location>
        <begin position="64"/>
        <end position="219"/>
    </location>
</feature>
<dbReference type="InterPro" id="IPR001667">
    <property type="entry name" value="DDH_dom"/>
</dbReference>
<sequence>MTSSTTNVIETRVKRNGTANREATAPTHAGESPNSSRSLAPPPDPRIENLKQVLESHRDEHHMIVLQDFPDPDALSSAWVYKLVAEQYDIQTDILYAGTLSHQENIALVRLTNLPVSRWQSQSKGGKKRELSDYQGAVLIDNQGTTSQIVPLLQEADIPLVAVIDHHSLQDNVKAEFIDIRTNTRATATIMVQYLQAGLFKLDTSVQEHVNCATALMHGLRSDTNHLLQAQEEDFQAAAFISRFYDSQLLNTILQSNRSKQVMDVIDRALRNRTVYNNFTLAGVGYLRYDDRDAIPQAADFLVTEENVHSAVVYGIVRAEGTDSEVVVGSLRTTKLTLDPDEFIKEAFGKDAQGRFFGGGRSTAGGFEIPMGFLSGLNENTEYAKLKWSVFDTQIRQKLLRLIDPEASPIESD</sequence>
<dbReference type="InterPro" id="IPR038763">
    <property type="entry name" value="DHH_sf"/>
</dbReference>
<reference evidence="3 4" key="1">
    <citation type="journal article" date="2015" name="Genome Announc.">
        <title>Draft Genome Sequence of Filamentous Marine Cyanobacterium Lyngbya confervoides Strain BDU141951.</title>
        <authorList>
            <person name="Chandrababunaidu M.M."/>
            <person name="Sen D."/>
            <person name="Tripathy S."/>
        </authorList>
    </citation>
    <scope>NUCLEOTIDE SEQUENCE [LARGE SCALE GENOMIC DNA]</scope>
    <source>
        <strain evidence="3 4">BDU141951</strain>
    </source>
</reference>
<proteinExistence type="predicted"/>
<name>A0ABD4T7B4_9CYAN</name>
<dbReference type="Pfam" id="PF01368">
    <property type="entry name" value="DHH"/>
    <property type="match status" value="1"/>
</dbReference>
<comment type="caution">
    <text evidence="3">The sequence shown here is derived from an EMBL/GenBank/DDBJ whole genome shotgun (WGS) entry which is preliminary data.</text>
</comment>
<dbReference type="PANTHER" id="PTHR47618:SF1">
    <property type="entry name" value="BIFUNCTIONAL OLIGORIBONUCLEASE AND PAP PHOSPHATASE NRNA"/>
    <property type="match status" value="1"/>
</dbReference>
<dbReference type="PANTHER" id="PTHR47618">
    <property type="entry name" value="BIFUNCTIONAL OLIGORIBONUCLEASE AND PAP PHOSPHATASE NRNA"/>
    <property type="match status" value="1"/>
</dbReference>
<evidence type="ECO:0000313" key="4">
    <source>
        <dbReference type="Proteomes" id="UP000031561"/>
    </source>
</evidence>
<dbReference type="RefSeq" id="WP_166276199.1">
    <property type="nucleotide sequence ID" value="NZ_JTHE03000091.1"/>
</dbReference>
<evidence type="ECO:0000313" key="3">
    <source>
        <dbReference type="EMBL" id="MCM1984350.1"/>
    </source>
</evidence>
<organism evidence="3 4">
    <name type="scientific">Lyngbya confervoides BDU141951</name>
    <dbReference type="NCBI Taxonomy" id="1574623"/>
    <lineage>
        <taxon>Bacteria</taxon>
        <taxon>Bacillati</taxon>
        <taxon>Cyanobacteriota</taxon>
        <taxon>Cyanophyceae</taxon>
        <taxon>Oscillatoriophycideae</taxon>
        <taxon>Oscillatoriales</taxon>
        <taxon>Microcoleaceae</taxon>
        <taxon>Lyngbya</taxon>
    </lineage>
</organism>
<dbReference type="Gene3D" id="3.90.1640.10">
    <property type="entry name" value="inorganic pyrophosphatase (n-terminal core)"/>
    <property type="match status" value="1"/>
</dbReference>